<proteinExistence type="predicted"/>
<protein>
    <submittedName>
        <fullName evidence="1">Uncharacterized protein</fullName>
    </submittedName>
</protein>
<name>A0A0H5QV89_9EUKA</name>
<sequence>MKERLLATARYKCMSAWPILNGVESSELRSEFSIDVDKRILCMDMDEAGEYGDDVGDAQRRGIISPGDSPADIELSLLALNCNAERDSVLTKGDGRKTDSDRSKEFDADEFATPTLEMICGFSVGNDPD</sequence>
<reference evidence="1" key="1">
    <citation type="submission" date="2015-04" db="EMBL/GenBank/DDBJ databases">
        <title>The genome sequence of the plant pathogenic Rhizarian Plasmodiophora brassicae reveals insights in its biotrophic life cycle and the origin of chitin synthesis.</title>
        <authorList>
            <person name="Schwelm A."/>
            <person name="Fogelqvist J."/>
            <person name="Knaust A."/>
            <person name="Julke S."/>
            <person name="Lilja T."/>
            <person name="Dhandapani V."/>
            <person name="Bonilla-Rosso G."/>
            <person name="Karlsson M."/>
            <person name="Shevchenko A."/>
            <person name="Choi S.R."/>
            <person name="Kim H.G."/>
            <person name="Park J.Y."/>
            <person name="Lim Y.P."/>
            <person name="Ludwig-Muller J."/>
            <person name="Dixelius C."/>
        </authorList>
    </citation>
    <scope>NUCLEOTIDE SEQUENCE</scope>
    <source>
        <tissue evidence="1">Potato root galls</tissue>
    </source>
</reference>
<dbReference type="AlphaFoldDB" id="A0A0H5QV89"/>
<evidence type="ECO:0000313" key="1">
    <source>
        <dbReference type="EMBL" id="CRZ05511.1"/>
    </source>
</evidence>
<accession>A0A0H5QV89</accession>
<dbReference type="EMBL" id="HACM01005074">
    <property type="protein sequence ID" value="CRZ05516.1"/>
    <property type="molecule type" value="Transcribed_RNA"/>
</dbReference>
<dbReference type="EMBL" id="HACM01005069">
    <property type="protein sequence ID" value="CRZ05511.1"/>
    <property type="molecule type" value="Transcribed_RNA"/>
</dbReference>
<organism evidence="1">
    <name type="scientific">Spongospora subterranea</name>
    <dbReference type="NCBI Taxonomy" id="70186"/>
    <lineage>
        <taxon>Eukaryota</taxon>
        <taxon>Sar</taxon>
        <taxon>Rhizaria</taxon>
        <taxon>Endomyxa</taxon>
        <taxon>Phytomyxea</taxon>
        <taxon>Plasmodiophorida</taxon>
        <taxon>Plasmodiophoridae</taxon>
        <taxon>Spongospora</taxon>
    </lineage>
</organism>